<keyword evidence="1" id="KW-0812">Transmembrane</keyword>
<dbReference type="AlphaFoldDB" id="A0A3S3R6T0"/>
<feature type="transmembrane region" description="Helical" evidence="1">
    <location>
        <begin position="147"/>
        <end position="171"/>
    </location>
</feature>
<keyword evidence="1" id="KW-0472">Membrane</keyword>
<proteinExistence type="predicted"/>
<dbReference type="EMBL" id="SAYW01000002">
    <property type="protein sequence ID" value="RWU08155.1"/>
    <property type="molecule type" value="Genomic_DNA"/>
</dbReference>
<dbReference type="Proteomes" id="UP000284120">
    <property type="component" value="Unassembled WGS sequence"/>
</dbReference>
<feature type="transmembrane region" description="Helical" evidence="1">
    <location>
        <begin position="115"/>
        <end position="135"/>
    </location>
</feature>
<name>A0A3S3R6T0_9SPHI</name>
<feature type="transmembrane region" description="Helical" evidence="1">
    <location>
        <begin position="88"/>
        <end position="109"/>
    </location>
</feature>
<feature type="transmembrane region" description="Helical" evidence="1">
    <location>
        <begin position="38"/>
        <end position="57"/>
    </location>
</feature>
<evidence type="ECO:0000256" key="1">
    <source>
        <dbReference type="SAM" id="Phobius"/>
    </source>
</evidence>
<keyword evidence="3" id="KW-1185">Reference proteome</keyword>
<evidence type="ECO:0000313" key="2">
    <source>
        <dbReference type="EMBL" id="RWU08155.1"/>
    </source>
</evidence>
<accession>A0A3S3R6T0</accession>
<feature type="transmembrane region" description="Helical" evidence="1">
    <location>
        <begin position="6"/>
        <end position="26"/>
    </location>
</feature>
<feature type="transmembrane region" description="Helical" evidence="1">
    <location>
        <begin position="183"/>
        <end position="205"/>
    </location>
</feature>
<evidence type="ECO:0000313" key="3">
    <source>
        <dbReference type="Proteomes" id="UP000284120"/>
    </source>
</evidence>
<dbReference type="RefSeq" id="WP_162926588.1">
    <property type="nucleotide sequence ID" value="NZ_SAYW01000002.1"/>
</dbReference>
<comment type="caution">
    <text evidence="2">The sequence shown here is derived from an EMBL/GenBank/DDBJ whole genome shotgun (WGS) entry which is preliminary data.</text>
</comment>
<gene>
    <name evidence="2" type="ORF">DPV69_07175</name>
</gene>
<keyword evidence="1" id="KW-1133">Transmembrane helix</keyword>
<sequence>MNTINFLLSVYLFCIALCIVIGACVIKRMRFPLRVFYGYLISVFLIELLALASEYLIHSNTVVYNVGDIVQLALILCYFSVSMNSRNIVILLLPLAVAYGIFNLLFVQIDSYINSYFLIASGVTVIGLSTYHMILLSRRQTSIGLSVYAPFWIDCALLFYWIASMLNFLFFNHFSEQDAHYAIMLNIVHLYVNIAMYLTFTLMFFQLRQLIQ</sequence>
<organism evidence="2 3">
    <name type="scientific">Pedobacter chitinilyticus</name>
    <dbReference type="NCBI Taxonomy" id="2233776"/>
    <lineage>
        <taxon>Bacteria</taxon>
        <taxon>Pseudomonadati</taxon>
        <taxon>Bacteroidota</taxon>
        <taxon>Sphingobacteriia</taxon>
        <taxon>Sphingobacteriales</taxon>
        <taxon>Sphingobacteriaceae</taxon>
        <taxon>Pedobacter</taxon>
    </lineage>
</organism>
<reference evidence="2 3" key="1">
    <citation type="submission" date="2018-06" db="EMBL/GenBank/DDBJ databases">
        <title>Pedobacter endophyticus sp. nov., an endophytic bacterium isolated from a leaf of Triticum aestivum.</title>
        <authorList>
            <person name="Zhang L."/>
        </authorList>
    </citation>
    <scope>NUCLEOTIDE SEQUENCE [LARGE SCALE GENOMIC DNA]</scope>
    <source>
        <strain evidence="2 3">CM134L-2</strain>
    </source>
</reference>
<protein>
    <submittedName>
        <fullName evidence="2">Uncharacterized protein</fullName>
    </submittedName>
</protein>